<dbReference type="Gene3D" id="1.10.287.1060">
    <property type="entry name" value="ESAT-6-like"/>
    <property type="match status" value="1"/>
</dbReference>
<protein>
    <submittedName>
        <fullName evidence="2">Pyrroloquinoline-quinone synthase</fullName>
    </submittedName>
</protein>
<proteinExistence type="predicted"/>
<accession>A0A857A7L7</accession>
<dbReference type="RefSeq" id="WP_003794073.1">
    <property type="nucleotide sequence ID" value="NZ_CP046315.1"/>
</dbReference>
<sequence>MSGHDLVFYEAAANYVMDDIDRASSKLRERSTEMSDLVEAGLAEWTDSSEARQAQKECAQRLNDRAEELAAALDSLKQAFEEIRKAGVNAETLAFAAVD</sequence>
<feature type="coiled-coil region" evidence="1">
    <location>
        <begin position="59"/>
        <end position="86"/>
    </location>
</feature>
<name>A0A857A7L7_9ACTO</name>
<evidence type="ECO:0000256" key="1">
    <source>
        <dbReference type="SAM" id="Coils"/>
    </source>
</evidence>
<dbReference type="SUPFAM" id="SSF140453">
    <property type="entry name" value="EsxAB dimer-like"/>
    <property type="match status" value="1"/>
</dbReference>
<reference evidence="2 3" key="1">
    <citation type="submission" date="2019-11" db="EMBL/GenBank/DDBJ databases">
        <title>FDA dAtabase for Regulatory Grade micrObial Sequences (FDA-ARGOS): Supporting development and validation of Infectious Disease Dx tests.</title>
        <authorList>
            <person name="Stonesifer R."/>
            <person name="Tallon L."/>
            <person name="Sadzewicz L."/>
            <person name="Vavikolanu K."/>
            <person name="Mehta A."/>
            <person name="Aluvathingal J."/>
            <person name="Nadendla S."/>
            <person name="Myers T."/>
            <person name="Yan Y."/>
            <person name="Sichtig H."/>
        </authorList>
    </citation>
    <scope>NUCLEOTIDE SEQUENCE [LARGE SCALE GENOMIC DNA]</scope>
    <source>
        <strain evidence="2 3">FDAARGOS_732</strain>
    </source>
</reference>
<dbReference type="Proteomes" id="UP000424490">
    <property type="component" value="Chromosome"/>
</dbReference>
<evidence type="ECO:0000313" key="2">
    <source>
        <dbReference type="EMBL" id="QGS11530.1"/>
    </source>
</evidence>
<gene>
    <name evidence="2" type="ORF">FOC40_09015</name>
</gene>
<keyword evidence="1" id="KW-0175">Coiled coil</keyword>
<dbReference type="AlphaFoldDB" id="A0A857A7L7"/>
<evidence type="ECO:0000313" key="3">
    <source>
        <dbReference type="Proteomes" id="UP000424490"/>
    </source>
</evidence>
<dbReference type="InterPro" id="IPR036689">
    <property type="entry name" value="ESAT-6-like_sf"/>
</dbReference>
<organism evidence="2 3">
    <name type="scientific">Schaalia odontolytica</name>
    <dbReference type="NCBI Taxonomy" id="1660"/>
    <lineage>
        <taxon>Bacteria</taxon>
        <taxon>Bacillati</taxon>
        <taxon>Actinomycetota</taxon>
        <taxon>Actinomycetes</taxon>
        <taxon>Actinomycetales</taxon>
        <taxon>Actinomycetaceae</taxon>
        <taxon>Schaalia</taxon>
    </lineage>
</organism>
<dbReference type="EMBL" id="CP046315">
    <property type="protein sequence ID" value="QGS11530.1"/>
    <property type="molecule type" value="Genomic_DNA"/>
</dbReference>